<evidence type="ECO:0000313" key="2">
    <source>
        <dbReference type="Proteomes" id="UP000000343"/>
    </source>
</evidence>
<dbReference type="STRING" id="1198114.AciX9_1969"/>
<dbReference type="Proteomes" id="UP000000343">
    <property type="component" value="Chromosome"/>
</dbReference>
<dbReference type="HOGENOM" id="CLU_1608526_0_0_0"/>
<dbReference type="RefSeq" id="WP_013580334.1">
    <property type="nucleotide sequence ID" value="NC_015064.1"/>
</dbReference>
<dbReference type="PaxDb" id="1198114-AciX9_1969"/>
<reference evidence="2" key="1">
    <citation type="submission" date="2011-01" db="EMBL/GenBank/DDBJ databases">
        <title>Complete sequence of chromosome of Acidobacterium sp. MP5ACTX9.</title>
        <authorList>
            <consortium name="US DOE Joint Genome Institute"/>
            <person name="Lucas S."/>
            <person name="Copeland A."/>
            <person name="Lapidus A."/>
            <person name="Cheng J.-F."/>
            <person name="Goodwin L."/>
            <person name="Pitluck S."/>
            <person name="Teshima H."/>
            <person name="Detter J.C."/>
            <person name="Han C."/>
            <person name="Tapia R."/>
            <person name="Land M."/>
            <person name="Hauser L."/>
            <person name="Kyrpides N."/>
            <person name="Ivanova N."/>
            <person name="Ovchinnikova G."/>
            <person name="Pagani I."/>
            <person name="Rawat S.R."/>
            <person name="Mannisto M."/>
            <person name="Haggblom M.M."/>
            <person name="Woyke T."/>
        </authorList>
    </citation>
    <scope>NUCLEOTIDE SEQUENCE [LARGE SCALE GENOMIC DNA]</scope>
    <source>
        <strain evidence="2">MP5ACTX9</strain>
    </source>
</reference>
<proteinExistence type="predicted"/>
<evidence type="ECO:0000313" key="1">
    <source>
        <dbReference type="EMBL" id="ADW69015.1"/>
    </source>
</evidence>
<dbReference type="EMBL" id="CP002480">
    <property type="protein sequence ID" value="ADW69015.1"/>
    <property type="molecule type" value="Genomic_DNA"/>
</dbReference>
<keyword evidence="2" id="KW-1185">Reference proteome</keyword>
<dbReference type="AlphaFoldDB" id="E8X0R4"/>
<protein>
    <submittedName>
        <fullName evidence="1">Phage protein, HK97 gp10 family</fullName>
    </submittedName>
</protein>
<dbReference type="OrthoDB" id="122464at2"/>
<sequence>MADGFSADIKGIAEVKALFEALSTKEADNAILKALKAGALIEQAAISDRAPVKDTTGGLLPEGALKADIEVKVHRPSGRTPYVTVAPGKYTAHVARWLEYGHRLVRGGYSRMLKNGKTRGPGKEVGFVAEHSFIRVGYEESREAVVEAISNTLVAEIQKAAVKKQ</sequence>
<gene>
    <name evidence="1" type="ordered locus">AciX9_1969</name>
</gene>
<name>E8X0R4_GRATM</name>
<dbReference type="eggNOG" id="ENOG502ZWQE">
    <property type="taxonomic scope" value="Bacteria"/>
</dbReference>
<dbReference type="KEGG" id="acm:AciX9_1969"/>
<dbReference type="InterPro" id="IPR010064">
    <property type="entry name" value="HK97-gp10_tail"/>
</dbReference>
<organism evidence="2">
    <name type="scientific">Granulicella tundricola (strain ATCC BAA-1859 / DSM 23138 / MP5ACTX9)</name>
    <dbReference type="NCBI Taxonomy" id="1198114"/>
    <lineage>
        <taxon>Bacteria</taxon>
        <taxon>Pseudomonadati</taxon>
        <taxon>Acidobacteriota</taxon>
        <taxon>Terriglobia</taxon>
        <taxon>Terriglobales</taxon>
        <taxon>Acidobacteriaceae</taxon>
        <taxon>Granulicella</taxon>
    </lineage>
</organism>
<accession>E8X0R4</accession>
<dbReference type="Pfam" id="PF04883">
    <property type="entry name" value="HK97-gp10_like"/>
    <property type="match status" value="1"/>
</dbReference>